<sequence>MFALVCTCSYNCPANLAKITQYRHVGVQSDMDEDGENGVQFLTMIHGKRFTEIVKDISAVQFEDIIAKLEAPEKKTDGNNMFIEFSANIDVFEKK</sequence>
<comment type="caution">
    <text evidence="1">The sequence shown here is derived from an EMBL/GenBank/DDBJ whole genome shotgun (WGS) entry which is preliminary data.</text>
</comment>
<reference evidence="1" key="1">
    <citation type="submission" date="2020-08" db="EMBL/GenBank/DDBJ databases">
        <title>Multicomponent nature underlies the extraordinary mechanical properties of spider dragline silk.</title>
        <authorList>
            <person name="Kono N."/>
            <person name="Nakamura H."/>
            <person name="Mori M."/>
            <person name="Yoshida Y."/>
            <person name="Ohtoshi R."/>
            <person name="Malay A.D."/>
            <person name="Moran D.A.P."/>
            <person name="Tomita M."/>
            <person name="Numata K."/>
            <person name="Arakawa K."/>
        </authorList>
    </citation>
    <scope>NUCLEOTIDE SEQUENCE</scope>
</reference>
<protein>
    <submittedName>
        <fullName evidence="1">Uncharacterized protein</fullName>
    </submittedName>
</protein>
<keyword evidence="2" id="KW-1185">Reference proteome</keyword>
<evidence type="ECO:0000313" key="1">
    <source>
        <dbReference type="EMBL" id="GFY54298.1"/>
    </source>
</evidence>
<proteinExistence type="predicted"/>
<organism evidence="1 2">
    <name type="scientific">Trichonephila inaurata madagascariensis</name>
    <dbReference type="NCBI Taxonomy" id="2747483"/>
    <lineage>
        <taxon>Eukaryota</taxon>
        <taxon>Metazoa</taxon>
        <taxon>Ecdysozoa</taxon>
        <taxon>Arthropoda</taxon>
        <taxon>Chelicerata</taxon>
        <taxon>Arachnida</taxon>
        <taxon>Araneae</taxon>
        <taxon>Araneomorphae</taxon>
        <taxon>Entelegynae</taxon>
        <taxon>Araneoidea</taxon>
        <taxon>Nephilidae</taxon>
        <taxon>Trichonephila</taxon>
        <taxon>Trichonephila inaurata</taxon>
    </lineage>
</organism>
<name>A0A8X6XJC4_9ARAC</name>
<dbReference type="EMBL" id="BMAV01009820">
    <property type="protein sequence ID" value="GFY54298.1"/>
    <property type="molecule type" value="Genomic_DNA"/>
</dbReference>
<dbReference type="AlphaFoldDB" id="A0A8X6XJC4"/>
<dbReference type="Proteomes" id="UP000886998">
    <property type="component" value="Unassembled WGS sequence"/>
</dbReference>
<evidence type="ECO:0000313" key="2">
    <source>
        <dbReference type="Proteomes" id="UP000886998"/>
    </source>
</evidence>
<dbReference type="OrthoDB" id="6375801at2759"/>
<gene>
    <name evidence="1" type="ORF">TNIN_496531</name>
</gene>
<accession>A0A8X6XJC4</accession>